<reference evidence="3 4" key="1">
    <citation type="submission" date="2019-04" db="EMBL/GenBank/DDBJ databases">
        <title>Geobacter ruber sp. nov., ferric-reducing bacteria isolated from paddy soil.</title>
        <authorList>
            <person name="Xu Z."/>
            <person name="Masuda Y."/>
            <person name="Itoh H."/>
            <person name="Senoo K."/>
        </authorList>
    </citation>
    <scope>NUCLEOTIDE SEQUENCE [LARGE SCALE GENOMIC DNA]</scope>
    <source>
        <strain evidence="3 4">Red88</strain>
    </source>
</reference>
<protein>
    <submittedName>
        <fullName evidence="3">Uncharacterized protein</fullName>
    </submittedName>
</protein>
<dbReference type="RefSeq" id="WP_149308453.1">
    <property type="nucleotide sequence ID" value="NZ_SRSD01000008.1"/>
</dbReference>
<evidence type="ECO:0000259" key="2">
    <source>
        <dbReference type="Pfam" id="PF15978"/>
    </source>
</evidence>
<proteinExistence type="predicted"/>
<feature type="domain" description="TniQ" evidence="1">
    <location>
        <begin position="9"/>
        <end position="169"/>
    </location>
</feature>
<sequence>MPSDARQLPSFPAPAPDETVYSVFVRSVIRSGLLEEVILRVLTGQRFKYALNGSIPGYIASIAYHVPSGHLFQDPGYIVANHTCFPYFTFFAPASVRHELFKKTTEVDHISTIRLSLGLTRYPIPAQPPTHRYCPQCTAQQKQVYGFSFFQRQHQLPGVLVCAKHKSVLYHGCAICGTYPIRRHALIPGCCLCENYAPLPVVPAPENLEPLIWLARESEYLLKSNGTIHGTPRVAIKNAMLDKGMCKGGLVLPEKIADAIDERFGMEALQLLGINTWQGARPASWLRRLFDVKQRDLVGKPAVLMLLVLGSVFRSVKNFEELHEGTGTVSAPVAHAPVKLNERLPGVLQVLVEKDFKLQNVMDHFHASYGTLIRELRRLKATVPLSPKMHKKLGPILEQVRADLRAGKPKNAIMRQYGLCEETIILIELDQPDLNGVHRESARAATRDNHRRAVTKFIQENPGAVRCDIMTRLPGSYDFMARCDREWFLKQFPTRKKAAARQRTPRCDWEGFDRDKTEELERQTVEQCAANDCPVYLSKNALLKKLGIQSRYRMNVDKFPKLSEALSRHVETYDEFVVRRITWAIKQYVGTDMILSMNGLRRIARLPAHLIQEKKMLVAKMTIELDIPVDFNSCFAK</sequence>
<dbReference type="OrthoDB" id="470139at2"/>
<organism evidence="3 4">
    <name type="scientific">Oryzomonas rubra</name>
    <dbReference type="NCBI Taxonomy" id="2509454"/>
    <lineage>
        <taxon>Bacteria</taxon>
        <taxon>Pseudomonadati</taxon>
        <taxon>Thermodesulfobacteriota</taxon>
        <taxon>Desulfuromonadia</taxon>
        <taxon>Geobacterales</taxon>
        <taxon>Geobacteraceae</taxon>
        <taxon>Oryzomonas</taxon>
    </lineage>
</organism>
<dbReference type="Proteomes" id="UP000324298">
    <property type="component" value="Unassembled WGS sequence"/>
</dbReference>
<accession>A0A5A9XAF1</accession>
<dbReference type="Pfam" id="PF15978">
    <property type="entry name" value="TnsD"/>
    <property type="match status" value="1"/>
</dbReference>
<feature type="domain" description="Transposon Tn7 transposition protein TnsD C-terminal" evidence="2">
    <location>
        <begin position="215"/>
        <end position="566"/>
    </location>
</feature>
<dbReference type="Pfam" id="PF06527">
    <property type="entry name" value="TniQ"/>
    <property type="match status" value="1"/>
</dbReference>
<evidence type="ECO:0000313" key="3">
    <source>
        <dbReference type="EMBL" id="KAA0889834.1"/>
    </source>
</evidence>
<keyword evidence="4" id="KW-1185">Reference proteome</keyword>
<dbReference type="InterPro" id="IPR032750">
    <property type="entry name" value="TnsD_C"/>
</dbReference>
<evidence type="ECO:0000259" key="1">
    <source>
        <dbReference type="Pfam" id="PF06527"/>
    </source>
</evidence>
<dbReference type="AlphaFoldDB" id="A0A5A9XAF1"/>
<comment type="caution">
    <text evidence="3">The sequence shown here is derived from an EMBL/GenBank/DDBJ whole genome shotgun (WGS) entry which is preliminary data.</text>
</comment>
<evidence type="ECO:0000313" key="4">
    <source>
        <dbReference type="Proteomes" id="UP000324298"/>
    </source>
</evidence>
<gene>
    <name evidence="3" type="ORF">ET418_13765</name>
</gene>
<dbReference type="EMBL" id="SRSD01000008">
    <property type="protein sequence ID" value="KAA0889834.1"/>
    <property type="molecule type" value="Genomic_DNA"/>
</dbReference>
<dbReference type="InterPro" id="IPR009492">
    <property type="entry name" value="TniQ"/>
</dbReference>
<name>A0A5A9XAF1_9BACT</name>